<evidence type="ECO:0000313" key="2">
    <source>
        <dbReference type="Proteomes" id="UP001242480"/>
    </source>
</evidence>
<dbReference type="EMBL" id="JAUSVX010000013">
    <property type="protein sequence ID" value="MDQ0472694.1"/>
    <property type="molecule type" value="Genomic_DNA"/>
</dbReference>
<dbReference type="Proteomes" id="UP001242480">
    <property type="component" value="Unassembled WGS sequence"/>
</dbReference>
<dbReference type="Gene3D" id="3.30.530.20">
    <property type="match status" value="1"/>
</dbReference>
<dbReference type="SUPFAM" id="SSF55961">
    <property type="entry name" value="Bet v1-like"/>
    <property type="match status" value="1"/>
</dbReference>
<evidence type="ECO:0000313" key="1">
    <source>
        <dbReference type="EMBL" id="MDQ0472694.1"/>
    </source>
</evidence>
<reference evidence="1 2" key="1">
    <citation type="submission" date="2023-07" db="EMBL/GenBank/DDBJ databases">
        <title>Genomic Encyclopedia of Type Strains, Phase IV (KMG-IV): sequencing the most valuable type-strain genomes for metagenomic binning, comparative biology and taxonomic classification.</title>
        <authorList>
            <person name="Goeker M."/>
        </authorList>
    </citation>
    <scope>NUCLEOTIDE SEQUENCE [LARGE SCALE GENOMIC DNA]</scope>
    <source>
        <strain evidence="1 2">DSM 19619</strain>
    </source>
</reference>
<gene>
    <name evidence="1" type="ORF">QO011_005724</name>
</gene>
<organism evidence="1 2">
    <name type="scientific">Labrys wisconsinensis</name>
    <dbReference type="NCBI Taxonomy" id="425677"/>
    <lineage>
        <taxon>Bacteria</taxon>
        <taxon>Pseudomonadati</taxon>
        <taxon>Pseudomonadota</taxon>
        <taxon>Alphaproteobacteria</taxon>
        <taxon>Hyphomicrobiales</taxon>
        <taxon>Xanthobacteraceae</taxon>
        <taxon>Labrys</taxon>
    </lineage>
</organism>
<name>A0ABU0JHI1_9HYPH</name>
<protein>
    <recommendedName>
        <fullName evidence="3">Polyketide cyclase</fullName>
    </recommendedName>
</protein>
<dbReference type="InterPro" id="IPR023393">
    <property type="entry name" value="START-like_dom_sf"/>
</dbReference>
<sequence length="131" mass="14557">MFEAQTIGISIDRPWQAVYEAVWRPQDFPKWASGLSRSSLEPDGEAWKAEGPEGPIRIRFTAHNGFGVMDHWVETGAGPDVYVPMRIIANGAAAEAVLTLFRQPGMSEETFRRDADWVRRDLAALKALVSG</sequence>
<comment type="caution">
    <text evidence="1">The sequence shown here is derived from an EMBL/GenBank/DDBJ whole genome shotgun (WGS) entry which is preliminary data.</text>
</comment>
<accession>A0ABU0JHI1</accession>
<evidence type="ECO:0008006" key="3">
    <source>
        <dbReference type="Google" id="ProtNLM"/>
    </source>
</evidence>
<proteinExistence type="predicted"/>
<dbReference type="RefSeq" id="WP_307279881.1">
    <property type="nucleotide sequence ID" value="NZ_JAUSVX010000013.1"/>
</dbReference>
<keyword evidence="2" id="KW-1185">Reference proteome</keyword>